<feature type="compositionally biased region" description="Acidic residues" evidence="1">
    <location>
        <begin position="23"/>
        <end position="59"/>
    </location>
</feature>
<dbReference type="PANTHER" id="PTHR43591:SF10">
    <property type="entry name" value="ABC TRANSMEMBRANE TYPE-1 DOMAIN-CONTAINING PROTEIN-RELATED"/>
    <property type="match status" value="1"/>
</dbReference>
<dbReference type="OrthoDB" id="2013972at2759"/>
<proteinExistence type="predicted"/>
<reference evidence="2 3" key="1">
    <citation type="submission" date="2015-04" db="EMBL/GenBank/DDBJ databases">
        <authorList>
            <person name="Heijne W.H."/>
            <person name="Fedorova N.D."/>
            <person name="Nierman W.C."/>
            <person name="Vollebregt A.W."/>
            <person name="Zhao Z."/>
            <person name="Wu L."/>
            <person name="Kumar M."/>
            <person name="Stam H."/>
            <person name="van den Berg M.A."/>
            <person name="Pel H.J."/>
        </authorList>
    </citation>
    <scope>NUCLEOTIDE SEQUENCE [LARGE SCALE GENOMIC DNA]</scope>
    <source>
        <strain evidence="2 3">CBS 393.64</strain>
    </source>
</reference>
<evidence type="ECO:0008006" key="4">
    <source>
        <dbReference type="Google" id="ProtNLM"/>
    </source>
</evidence>
<dbReference type="STRING" id="1408163.A0A0F4YKY9"/>
<dbReference type="AlphaFoldDB" id="A0A0F4YKY9"/>
<dbReference type="Proteomes" id="UP000053958">
    <property type="component" value="Unassembled WGS sequence"/>
</dbReference>
<evidence type="ECO:0000313" key="2">
    <source>
        <dbReference type="EMBL" id="KKA18536.1"/>
    </source>
</evidence>
<feature type="region of interest" description="Disordered" evidence="1">
    <location>
        <begin position="1"/>
        <end position="79"/>
    </location>
</feature>
<gene>
    <name evidence="2" type="ORF">T310_7508</name>
</gene>
<dbReference type="GeneID" id="25319780"/>
<dbReference type="Gene3D" id="3.40.50.150">
    <property type="entry name" value="Vaccinia Virus protein VP39"/>
    <property type="match status" value="1"/>
</dbReference>
<dbReference type="GO" id="GO:0008168">
    <property type="term" value="F:methyltransferase activity"/>
    <property type="evidence" value="ECO:0007669"/>
    <property type="project" value="TreeGrafter"/>
</dbReference>
<sequence length="393" mass="44049">MAEEPSLQAEGRAHDDYDQPVAVEDEEEEREEEEAEVDGEEEEEEEEEEGEEETSELSDIDSTSVSESESDDDGAHSISENLIKGVFENGRRYCNDTYFMPNDEAEQTRLNIVHQIFLILLDGELTKAPVPKGASRILDVGTGPGDWAIEMGELYPDAEIIATDISIFDGGPGRFGLPNVHFQLDDAEEEWTYHEPFDLIHMRGLSGAFRDWNAVYKQAFKHLKAGGYIEVSESDPAADITNIPNAPPNSYFSILMSAMRNTADAAGFPRGRDHLRPSALTSVGFVDVRVHDITVPVGTWPQDPRQKTLGKMALIGLLEGLEARSLRQLTATGKWTADEVRDLCEKAKREIVAAEGMTVSVRFVTGRKPMSYAPYRIRHRRKMDQLFRELQLK</sequence>
<name>A0A0F4YKY9_RASE3</name>
<keyword evidence="3" id="KW-1185">Reference proteome</keyword>
<dbReference type="EMBL" id="LASV01000445">
    <property type="protein sequence ID" value="KKA18536.1"/>
    <property type="molecule type" value="Genomic_DNA"/>
</dbReference>
<evidence type="ECO:0000313" key="3">
    <source>
        <dbReference type="Proteomes" id="UP000053958"/>
    </source>
</evidence>
<dbReference type="CDD" id="cd02440">
    <property type="entry name" value="AdoMet_MTases"/>
    <property type="match status" value="1"/>
</dbReference>
<protein>
    <recommendedName>
        <fullName evidence="4">TAM domain methyltransferase</fullName>
    </recommendedName>
</protein>
<dbReference type="SUPFAM" id="SSF53335">
    <property type="entry name" value="S-adenosyl-L-methionine-dependent methyltransferases"/>
    <property type="match status" value="1"/>
</dbReference>
<dbReference type="Pfam" id="PF13489">
    <property type="entry name" value="Methyltransf_23"/>
    <property type="match status" value="1"/>
</dbReference>
<dbReference type="PANTHER" id="PTHR43591">
    <property type="entry name" value="METHYLTRANSFERASE"/>
    <property type="match status" value="1"/>
</dbReference>
<accession>A0A0F4YKY9</accession>
<dbReference type="InterPro" id="IPR029063">
    <property type="entry name" value="SAM-dependent_MTases_sf"/>
</dbReference>
<organism evidence="2 3">
    <name type="scientific">Rasamsonia emersonii (strain ATCC 16479 / CBS 393.64 / IMI 116815)</name>
    <dbReference type="NCBI Taxonomy" id="1408163"/>
    <lineage>
        <taxon>Eukaryota</taxon>
        <taxon>Fungi</taxon>
        <taxon>Dikarya</taxon>
        <taxon>Ascomycota</taxon>
        <taxon>Pezizomycotina</taxon>
        <taxon>Eurotiomycetes</taxon>
        <taxon>Eurotiomycetidae</taxon>
        <taxon>Eurotiales</taxon>
        <taxon>Trichocomaceae</taxon>
        <taxon>Rasamsonia</taxon>
    </lineage>
</organism>
<comment type="caution">
    <text evidence="2">The sequence shown here is derived from an EMBL/GenBank/DDBJ whole genome shotgun (WGS) entry which is preliminary data.</text>
</comment>
<dbReference type="RefSeq" id="XP_013325148.1">
    <property type="nucleotide sequence ID" value="XM_013469694.1"/>
</dbReference>
<evidence type="ECO:0000256" key="1">
    <source>
        <dbReference type="SAM" id="MobiDB-lite"/>
    </source>
</evidence>